<evidence type="ECO:0000256" key="1">
    <source>
        <dbReference type="ARBA" id="ARBA00005044"/>
    </source>
</evidence>
<dbReference type="GO" id="GO:0009423">
    <property type="term" value="P:chorismate biosynthetic process"/>
    <property type="evidence" value="ECO:0007669"/>
    <property type="project" value="UniProtKB-UniRule"/>
</dbReference>
<dbReference type="Proteomes" id="UP000509448">
    <property type="component" value="Chromosome"/>
</dbReference>
<proteinExistence type="inferred from homology"/>
<evidence type="ECO:0000256" key="6">
    <source>
        <dbReference type="ARBA" id="ARBA00023239"/>
    </source>
</evidence>
<feature type="binding site" evidence="7">
    <location>
        <position position="351"/>
    </location>
    <ligand>
        <name>FMN</name>
        <dbReference type="ChEBI" id="CHEBI:58210"/>
    </ligand>
</feature>
<gene>
    <name evidence="7" type="primary">aroC</name>
    <name evidence="9" type="ORF">NAS2_0566</name>
</gene>
<evidence type="ECO:0000256" key="8">
    <source>
        <dbReference type="RuleBase" id="RU000605"/>
    </source>
</evidence>
<dbReference type="GO" id="GO:0004107">
    <property type="term" value="F:chorismate synthase activity"/>
    <property type="evidence" value="ECO:0007669"/>
    <property type="project" value="UniProtKB-UniRule"/>
</dbReference>
<dbReference type="GO" id="GO:0009073">
    <property type="term" value="P:aromatic amino acid family biosynthetic process"/>
    <property type="evidence" value="ECO:0007669"/>
    <property type="project" value="UniProtKB-KW"/>
</dbReference>
<dbReference type="InterPro" id="IPR000453">
    <property type="entry name" value="Chorismate_synth"/>
</dbReference>
<dbReference type="PROSITE" id="PS00787">
    <property type="entry name" value="CHORISMATE_SYNTHASE_1"/>
    <property type="match status" value="1"/>
</dbReference>
<keyword evidence="6 7" id="KW-0456">Lyase</keyword>
<comment type="function">
    <text evidence="7">Catalyzes the anti-1,4-elimination of the C-3 phosphate and the C-6 proR hydrogen from 5-enolpyruvylshikimate-3-phosphate (EPSP) to yield chorismate, which is the branch point compound that serves as the starting substrate for the three terminal pathways of aromatic amino acid biosynthesis. This reaction introduces a second double bond into the aromatic ring system.</text>
</comment>
<evidence type="ECO:0000313" key="9">
    <source>
        <dbReference type="EMBL" id="BBE41955.1"/>
    </source>
</evidence>
<dbReference type="AlphaFoldDB" id="A0A4P2VLA6"/>
<dbReference type="RefSeq" id="WP_174448242.1">
    <property type="nucleotide sequence ID" value="NZ_AP018732.1"/>
</dbReference>
<keyword evidence="10" id="KW-1185">Reference proteome</keyword>
<comment type="caution">
    <text evidence="7">Lacks conserved residue(s) required for the propagation of feature annotation.</text>
</comment>
<dbReference type="InterPro" id="IPR020541">
    <property type="entry name" value="Chorismate_synthase_CS"/>
</dbReference>
<reference evidence="9 10" key="1">
    <citation type="journal article" date="2019" name="ISME J.">
        <title>Isolation and characterization of a thermophilic sulfur- and iron-reducing thaumarchaeote from a terrestrial acidic hot spring.</title>
        <authorList>
            <person name="Kato S."/>
            <person name="Itoh T."/>
            <person name="Yuki M."/>
            <person name="Nagamori M."/>
            <person name="Ohnishi M."/>
            <person name="Uematsu K."/>
            <person name="Suzuki K."/>
            <person name="Takashina T."/>
            <person name="Ohkuma M."/>
        </authorList>
    </citation>
    <scope>NUCLEOTIDE SEQUENCE [LARGE SCALE GENOMIC DNA]</scope>
    <source>
        <strain evidence="9 10">NAS-02</strain>
    </source>
</reference>
<evidence type="ECO:0000256" key="7">
    <source>
        <dbReference type="HAMAP-Rule" id="MF_00300"/>
    </source>
</evidence>
<dbReference type="GO" id="GO:0005829">
    <property type="term" value="C:cytosol"/>
    <property type="evidence" value="ECO:0007669"/>
    <property type="project" value="TreeGrafter"/>
</dbReference>
<keyword evidence="5 7" id="KW-0057">Aromatic amino acid biosynthesis</keyword>
<dbReference type="NCBIfam" id="TIGR00033">
    <property type="entry name" value="aroC"/>
    <property type="match status" value="1"/>
</dbReference>
<protein>
    <recommendedName>
        <fullName evidence="3 7">Chorismate synthase</fullName>
        <shortName evidence="7">CS</shortName>
        <ecNumber evidence="3 7">4.2.3.5</ecNumber>
    </recommendedName>
    <alternativeName>
        <fullName evidence="7">5-enolpyruvylshikimate-3-phosphate phospholyase</fullName>
    </alternativeName>
</protein>
<sequence length="387" mass="41531">MPANEIGERLRVTFVGESHGRLVGAVMDGVPAGLELSEADLQPMLDLRRPSHGPHSTARAEPDRVEILTGVYRGRTTGAPILIAVPNEDVDSSYYEGPPIPRPGHADYTAWVKYGGYNDPRGGGRFSGRLTAAMVAAGAVSLKLLRLALGVEVIAYTLEIGGVRARDGLSIEELRNRYADPLRCPDPEASRLMSDAVERARRDGDSLGGIVEAIALGVPPGLGEPLVDTLDGDLAKAMFAIPAVKGIEFGAGFGASRLRGSEDNDEYRVLAWRVMKDITNTSCSEDNDEYRVREGRIVTATNNSGGILGGISNGMPIVLRVAFKPVSSIRRPQRSVRLDTMEEVELTVKGRHDVCVVPRAVPVVESMVGMVLADHALRAGRIPAVLR</sequence>
<dbReference type="EMBL" id="AP018732">
    <property type="protein sequence ID" value="BBE41955.1"/>
    <property type="molecule type" value="Genomic_DNA"/>
</dbReference>
<keyword evidence="4 7" id="KW-0028">Amino-acid biosynthesis</keyword>
<keyword evidence="7" id="KW-0521">NADP</keyword>
<dbReference type="PROSITE" id="PS00788">
    <property type="entry name" value="CHORISMATE_SYNTHASE_2"/>
    <property type="match status" value="1"/>
</dbReference>
<evidence type="ECO:0000256" key="2">
    <source>
        <dbReference type="ARBA" id="ARBA00008014"/>
    </source>
</evidence>
<comment type="pathway">
    <text evidence="1 7 8">Metabolic intermediate biosynthesis; chorismate biosynthesis; chorismate from D-erythrose 4-phosphate and phosphoenolpyruvate: step 7/7.</text>
</comment>
<dbReference type="OrthoDB" id="33049at2157"/>
<organism evidence="9 10">
    <name type="scientific">Conexivisphaera calida</name>
    <dbReference type="NCBI Taxonomy" id="1874277"/>
    <lineage>
        <taxon>Archaea</taxon>
        <taxon>Nitrososphaerota</taxon>
        <taxon>Conexivisphaeria</taxon>
        <taxon>Conexivisphaerales</taxon>
        <taxon>Conexivisphaeraceae</taxon>
        <taxon>Conexivisphaera</taxon>
    </lineage>
</organism>
<keyword evidence="7" id="KW-0288">FMN</keyword>
<dbReference type="GeneID" id="55584384"/>
<feature type="binding site" evidence="7">
    <location>
        <begin position="324"/>
        <end position="328"/>
    </location>
    <ligand>
        <name>FMN</name>
        <dbReference type="ChEBI" id="CHEBI:58210"/>
    </ligand>
</feature>
<dbReference type="Gene3D" id="3.60.150.10">
    <property type="entry name" value="Chorismate synthase AroC"/>
    <property type="match status" value="1"/>
</dbReference>
<dbReference type="PIRSF" id="PIRSF001456">
    <property type="entry name" value="Chorismate_synth"/>
    <property type="match status" value="1"/>
</dbReference>
<dbReference type="Pfam" id="PF01264">
    <property type="entry name" value="Chorismate_synt"/>
    <property type="match status" value="1"/>
</dbReference>
<dbReference type="PROSITE" id="PS00789">
    <property type="entry name" value="CHORISMATE_SYNTHASE_3"/>
    <property type="match status" value="1"/>
</dbReference>
<feature type="binding site" evidence="7">
    <location>
        <position position="309"/>
    </location>
    <ligand>
        <name>FMN</name>
        <dbReference type="ChEBI" id="CHEBI:58210"/>
    </ligand>
</feature>
<comment type="catalytic activity">
    <reaction evidence="7 8">
        <text>5-O-(1-carboxyvinyl)-3-phosphoshikimate = chorismate + phosphate</text>
        <dbReference type="Rhea" id="RHEA:21020"/>
        <dbReference type="ChEBI" id="CHEBI:29748"/>
        <dbReference type="ChEBI" id="CHEBI:43474"/>
        <dbReference type="ChEBI" id="CHEBI:57701"/>
        <dbReference type="EC" id="4.2.3.5"/>
    </reaction>
</comment>
<dbReference type="UniPathway" id="UPA00053">
    <property type="reaction ID" value="UER00090"/>
</dbReference>
<dbReference type="InterPro" id="IPR035904">
    <property type="entry name" value="Chorismate_synth_AroC_sf"/>
</dbReference>
<dbReference type="EC" id="4.2.3.5" evidence="3 7"/>
<evidence type="ECO:0000256" key="4">
    <source>
        <dbReference type="ARBA" id="ARBA00022605"/>
    </source>
</evidence>
<dbReference type="GO" id="GO:0008652">
    <property type="term" value="P:amino acid biosynthetic process"/>
    <property type="evidence" value="ECO:0007669"/>
    <property type="project" value="UniProtKB-KW"/>
</dbReference>
<keyword evidence="7" id="KW-0285">Flavoprotein</keyword>
<comment type="similarity">
    <text evidence="2 7 8">Belongs to the chorismate synthase family.</text>
</comment>
<dbReference type="GO" id="GO:0010181">
    <property type="term" value="F:FMN binding"/>
    <property type="evidence" value="ECO:0007669"/>
    <property type="project" value="TreeGrafter"/>
</dbReference>
<evidence type="ECO:0000313" key="10">
    <source>
        <dbReference type="Proteomes" id="UP000509448"/>
    </source>
</evidence>
<dbReference type="SUPFAM" id="SSF103263">
    <property type="entry name" value="Chorismate synthase, AroC"/>
    <property type="match status" value="1"/>
</dbReference>
<keyword evidence="7" id="KW-0274">FAD</keyword>
<dbReference type="PANTHER" id="PTHR21085">
    <property type="entry name" value="CHORISMATE SYNTHASE"/>
    <property type="match status" value="1"/>
</dbReference>
<comment type="cofactor">
    <cofactor evidence="7 8">
        <name>FMNH2</name>
        <dbReference type="ChEBI" id="CHEBI:57618"/>
    </cofactor>
    <text evidence="7 8">Reduced FMN (FMNH(2)).</text>
</comment>
<dbReference type="KEGG" id="ccai:NAS2_0566"/>
<dbReference type="CDD" id="cd07304">
    <property type="entry name" value="Chorismate_synthase"/>
    <property type="match status" value="1"/>
</dbReference>
<feature type="binding site" evidence="7">
    <location>
        <begin position="125"/>
        <end position="127"/>
    </location>
    <ligand>
        <name>FMN</name>
        <dbReference type="ChEBI" id="CHEBI:58210"/>
    </ligand>
</feature>
<dbReference type="PANTHER" id="PTHR21085:SF0">
    <property type="entry name" value="CHORISMATE SYNTHASE"/>
    <property type="match status" value="1"/>
</dbReference>
<name>A0A4P2VLA6_9ARCH</name>
<dbReference type="HAMAP" id="MF_00300">
    <property type="entry name" value="Chorismate_synth"/>
    <property type="match status" value="1"/>
</dbReference>
<accession>A0A4P2VLA6</accession>
<feature type="binding site" evidence="7">
    <location>
        <position position="48"/>
    </location>
    <ligand>
        <name>NADP(+)</name>
        <dbReference type="ChEBI" id="CHEBI:58349"/>
    </ligand>
</feature>
<evidence type="ECO:0000256" key="3">
    <source>
        <dbReference type="ARBA" id="ARBA00013036"/>
    </source>
</evidence>
<evidence type="ECO:0000256" key="5">
    <source>
        <dbReference type="ARBA" id="ARBA00023141"/>
    </source>
</evidence>